<dbReference type="eggNOG" id="COG2825">
    <property type="taxonomic scope" value="Bacteria"/>
</dbReference>
<dbReference type="InterPro" id="IPR024930">
    <property type="entry name" value="Skp_dom_sf"/>
</dbReference>
<dbReference type="EMBL" id="HG934468">
    <property type="protein sequence ID" value="CDN30894.1"/>
    <property type="molecule type" value="Genomic_DNA"/>
</dbReference>
<feature type="signal peptide" evidence="3">
    <location>
        <begin position="1"/>
        <end position="25"/>
    </location>
</feature>
<dbReference type="PANTHER" id="PTHR35089">
    <property type="entry name" value="CHAPERONE PROTEIN SKP"/>
    <property type="match status" value="1"/>
</dbReference>
<feature type="chain" id="PRO_5001586217" evidence="3">
    <location>
        <begin position="26"/>
        <end position="204"/>
    </location>
</feature>
<dbReference type="AlphaFoldDB" id="A0A060RC01"/>
<reference evidence="4 5" key="1">
    <citation type="journal article" date="2015" name="Genome Announc.">
        <title>Complete Genome Sequence of the Novel Leech Symbiont Mucinivorans hirudinis M3T.</title>
        <authorList>
            <person name="Nelson M.C."/>
            <person name="Bomar L."/>
            <person name="Graf J."/>
        </authorList>
    </citation>
    <scope>NUCLEOTIDE SEQUENCE [LARGE SCALE GENOMIC DNA]</scope>
    <source>
        <strain evidence="5">M3</strain>
    </source>
</reference>
<protein>
    <submittedName>
        <fullName evidence="4">Outer membrane protein H</fullName>
    </submittedName>
</protein>
<dbReference type="KEGG" id="rbc:BN938_0790"/>
<dbReference type="SMART" id="SM00935">
    <property type="entry name" value="OmpH"/>
    <property type="match status" value="1"/>
</dbReference>
<keyword evidence="2 3" id="KW-0732">Signal</keyword>
<proteinExistence type="inferred from homology"/>
<evidence type="ECO:0000313" key="4">
    <source>
        <dbReference type="EMBL" id="CDN30894.1"/>
    </source>
</evidence>
<dbReference type="GO" id="GO:0051082">
    <property type="term" value="F:unfolded protein binding"/>
    <property type="evidence" value="ECO:0007669"/>
    <property type="project" value="InterPro"/>
</dbReference>
<dbReference type="GO" id="GO:0050821">
    <property type="term" value="P:protein stabilization"/>
    <property type="evidence" value="ECO:0007669"/>
    <property type="project" value="TreeGrafter"/>
</dbReference>
<dbReference type="GO" id="GO:0005829">
    <property type="term" value="C:cytosol"/>
    <property type="evidence" value="ECO:0007669"/>
    <property type="project" value="TreeGrafter"/>
</dbReference>
<keyword evidence="5" id="KW-1185">Reference proteome</keyword>
<evidence type="ECO:0000256" key="1">
    <source>
        <dbReference type="ARBA" id="ARBA00009091"/>
    </source>
</evidence>
<evidence type="ECO:0000313" key="5">
    <source>
        <dbReference type="Proteomes" id="UP000027616"/>
    </source>
</evidence>
<dbReference type="STRING" id="1433126.BN938_0790"/>
<dbReference type="Pfam" id="PF03938">
    <property type="entry name" value="OmpH"/>
    <property type="match status" value="1"/>
</dbReference>
<dbReference type="HOGENOM" id="CLU_053320_1_0_10"/>
<dbReference type="Gene3D" id="3.30.910.20">
    <property type="entry name" value="Skp domain"/>
    <property type="match status" value="1"/>
</dbReference>
<evidence type="ECO:0000256" key="2">
    <source>
        <dbReference type="ARBA" id="ARBA00022729"/>
    </source>
</evidence>
<comment type="similarity">
    <text evidence="1">Belongs to the Skp family.</text>
</comment>
<dbReference type="PROSITE" id="PS51257">
    <property type="entry name" value="PROKAR_LIPOPROTEIN"/>
    <property type="match status" value="1"/>
</dbReference>
<dbReference type="InterPro" id="IPR005632">
    <property type="entry name" value="Chaperone_Skp"/>
</dbReference>
<dbReference type="Proteomes" id="UP000027616">
    <property type="component" value="Chromosome I"/>
</dbReference>
<organism evidence="4 5">
    <name type="scientific">Mucinivorans hirudinis</name>
    <dbReference type="NCBI Taxonomy" id="1433126"/>
    <lineage>
        <taxon>Bacteria</taxon>
        <taxon>Pseudomonadati</taxon>
        <taxon>Bacteroidota</taxon>
        <taxon>Bacteroidia</taxon>
        <taxon>Bacteroidales</taxon>
        <taxon>Rikenellaceae</taxon>
        <taxon>Mucinivorans</taxon>
    </lineage>
</organism>
<evidence type="ECO:0000256" key="3">
    <source>
        <dbReference type="SAM" id="SignalP"/>
    </source>
</evidence>
<accession>A0A060RC01</accession>
<gene>
    <name evidence="4" type="ORF">BN938_0790</name>
</gene>
<sequence>MNQIMKIIKLSAALIFAAVMVSCNVAGNSSTTTESGEAEKVSPSDYSGIAYIRMDTLIHSYGMFIDLSDEFNKKGKSVEADLTQRSRSFEKEAIDFQDKVQKNLVTRYQAQTMEEGLQKKQQDLVAFRDNALASLQQEEAVMMNKISTVVMDFLKTYNAEKKYSVIFQSTANNPILIADPALDITEDVLKKLNEQYLAGKDVKK</sequence>
<dbReference type="SUPFAM" id="SSF111384">
    <property type="entry name" value="OmpH-like"/>
    <property type="match status" value="1"/>
</dbReference>
<dbReference type="OrthoDB" id="1493259at2"/>
<name>A0A060RC01_9BACT</name>
<dbReference type="PANTHER" id="PTHR35089:SF1">
    <property type="entry name" value="CHAPERONE PROTEIN SKP"/>
    <property type="match status" value="1"/>
</dbReference>